<keyword evidence="2" id="KW-0812">Transmembrane</keyword>
<feature type="transmembrane region" description="Helical" evidence="2">
    <location>
        <begin position="78"/>
        <end position="97"/>
    </location>
</feature>
<evidence type="ECO:0000313" key="3">
    <source>
        <dbReference type="EMBL" id="GGW32098.1"/>
    </source>
</evidence>
<protein>
    <recommendedName>
        <fullName evidence="5">Fibrillarin</fullName>
    </recommendedName>
</protein>
<feature type="compositionally biased region" description="Basic and acidic residues" evidence="1">
    <location>
        <begin position="471"/>
        <end position="481"/>
    </location>
</feature>
<keyword evidence="4" id="KW-1185">Reference proteome</keyword>
<reference evidence="3" key="1">
    <citation type="journal article" date="2014" name="Int. J. Syst. Evol. Microbiol.">
        <title>Complete genome sequence of Corynebacterium casei LMG S-19264T (=DSM 44701T), isolated from a smear-ripened cheese.</title>
        <authorList>
            <consortium name="US DOE Joint Genome Institute (JGI-PGF)"/>
            <person name="Walter F."/>
            <person name="Albersmeier A."/>
            <person name="Kalinowski J."/>
            <person name="Ruckert C."/>
        </authorList>
    </citation>
    <scope>NUCLEOTIDE SEQUENCE</scope>
    <source>
        <strain evidence="3">JCM 4490</strain>
    </source>
</reference>
<feature type="compositionally biased region" description="Low complexity" evidence="1">
    <location>
        <begin position="53"/>
        <end position="68"/>
    </location>
</feature>
<comment type="caution">
    <text evidence="3">The sequence shown here is derived from an EMBL/GenBank/DDBJ whole genome shotgun (WGS) entry which is preliminary data.</text>
</comment>
<name>A0A918MKY3_9ACTN</name>
<dbReference type="AlphaFoldDB" id="A0A918MKY3"/>
<accession>A0A918MKY3</accession>
<dbReference type="Proteomes" id="UP000620224">
    <property type="component" value="Unassembled WGS sequence"/>
</dbReference>
<evidence type="ECO:0008006" key="5">
    <source>
        <dbReference type="Google" id="ProtNLM"/>
    </source>
</evidence>
<sequence>MTSSLIRGRPRRAKTRIRARVTHAVLGAVAGVGWLVSPVMTITAPGPVPPAPAGSAGSAANAANAAAPQQDGTSPADLVLPLIAGGAAVVLGGYGYVRRTRRLRSRTTPGTVSVRPPAPAPADSERQARAALVQADDCVRTSREELSFVRERFGESRAEPFAHALRAAETELSAAFAIWRRYEQGVPEEADARRQALVGVIGRCAETGRRLDAEAPALDRLRGWEQGAGGALEVAEGRFRRLTARTAAAQDALVRLRQRYPAGDVTGYLEQAKDRLVFATAHLNGARQADDSGDRERAAAHLRAAEGAITQAGVLTGAVEGLADRLRQAAELVPAALTGGEAELAAVRKGAAPTALTAAPTALTAGELHARLVRADGVLAGVRGELTSGAYDPLDALRRITRAVARLEAGRSGVLDAAASLVAGGSVAAAEEFVAVHRGVVGAGARARLAEAVRSLAVGDAEGADTAARQARADAERDVRSHGTPYAGADGGSAALAGAVLGGILLAEDPAGGPPVSFGGPQTRTRHRFSEPSG</sequence>
<gene>
    <name evidence="3" type="ORF">GCM10010503_04800</name>
</gene>
<feature type="transmembrane region" description="Helical" evidence="2">
    <location>
        <begin position="21"/>
        <end position="42"/>
    </location>
</feature>
<feature type="region of interest" description="Disordered" evidence="1">
    <location>
        <begin position="464"/>
        <end position="488"/>
    </location>
</feature>
<dbReference type="RefSeq" id="WP_190012993.1">
    <property type="nucleotide sequence ID" value="NZ_BMUE01000001.1"/>
</dbReference>
<reference evidence="3" key="2">
    <citation type="submission" date="2020-09" db="EMBL/GenBank/DDBJ databases">
        <authorList>
            <person name="Sun Q."/>
            <person name="Ohkuma M."/>
        </authorList>
    </citation>
    <scope>NUCLEOTIDE SEQUENCE</scope>
    <source>
        <strain evidence="3">JCM 4490</strain>
    </source>
</reference>
<keyword evidence="2" id="KW-0472">Membrane</keyword>
<evidence type="ECO:0000256" key="2">
    <source>
        <dbReference type="SAM" id="Phobius"/>
    </source>
</evidence>
<organism evidence="3 4">
    <name type="scientific">Streptomyces lucensis JCM 4490</name>
    <dbReference type="NCBI Taxonomy" id="1306176"/>
    <lineage>
        <taxon>Bacteria</taxon>
        <taxon>Bacillati</taxon>
        <taxon>Actinomycetota</taxon>
        <taxon>Actinomycetes</taxon>
        <taxon>Kitasatosporales</taxon>
        <taxon>Streptomycetaceae</taxon>
        <taxon>Streptomyces</taxon>
    </lineage>
</organism>
<dbReference type="EMBL" id="BMUE01000001">
    <property type="protein sequence ID" value="GGW32098.1"/>
    <property type="molecule type" value="Genomic_DNA"/>
</dbReference>
<feature type="region of interest" description="Disordered" evidence="1">
    <location>
        <begin position="511"/>
        <end position="534"/>
    </location>
</feature>
<evidence type="ECO:0000313" key="4">
    <source>
        <dbReference type="Proteomes" id="UP000620224"/>
    </source>
</evidence>
<proteinExistence type="predicted"/>
<feature type="region of interest" description="Disordered" evidence="1">
    <location>
        <begin position="51"/>
        <end position="71"/>
    </location>
</feature>
<keyword evidence="2" id="KW-1133">Transmembrane helix</keyword>
<feature type="region of interest" description="Disordered" evidence="1">
    <location>
        <begin position="105"/>
        <end position="125"/>
    </location>
</feature>
<evidence type="ECO:0000256" key="1">
    <source>
        <dbReference type="SAM" id="MobiDB-lite"/>
    </source>
</evidence>